<reference evidence="2" key="2">
    <citation type="submission" date="2021-02" db="EMBL/GenBank/DDBJ databases">
        <authorList>
            <person name="Kimball J.A."/>
            <person name="Haas M.W."/>
            <person name="Macchietto M."/>
            <person name="Kono T."/>
            <person name="Duquette J."/>
            <person name="Shao M."/>
        </authorList>
    </citation>
    <scope>NUCLEOTIDE SEQUENCE</scope>
    <source>
        <tissue evidence="2">Fresh leaf tissue</tissue>
    </source>
</reference>
<dbReference type="AlphaFoldDB" id="A0A8J5SC05"/>
<evidence type="ECO:0000256" key="1">
    <source>
        <dbReference type="SAM" id="MobiDB-lite"/>
    </source>
</evidence>
<accession>A0A8J5SC05</accession>
<gene>
    <name evidence="2" type="ORF">GUJ93_ZPchr0006g40845</name>
</gene>
<organism evidence="2 3">
    <name type="scientific">Zizania palustris</name>
    <name type="common">Northern wild rice</name>
    <dbReference type="NCBI Taxonomy" id="103762"/>
    <lineage>
        <taxon>Eukaryota</taxon>
        <taxon>Viridiplantae</taxon>
        <taxon>Streptophyta</taxon>
        <taxon>Embryophyta</taxon>
        <taxon>Tracheophyta</taxon>
        <taxon>Spermatophyta</taxon>
        <taxon>Magnoliopsida</taxon>
        <taxon>Liliopsida</taxon>
        <taxon>Poales</taxon>
        <taxon>Poaceae</taxon>
        <taxon>BOP clade</taxon>
        <taxon>Oryzoideae</taxon>
        <taxon>Oryzeae</taxon>
        <taxon>Zizaniinae</taxon>
        <taxon>Zizania</taxon>
    </lineage>
</organism>
<feature type="compositionally biased region" description="Basic residues" evidence="1">
    <location>
        <begin position="33"/>
        <end position="45"/>
    </location>
</feature>
<keyword evidence="3" id="KW-1185">Reference proteome</keyword>
<sequence length="81" mass="9510">MAAPARKRDWERRRAHATTVGVQLINAGYQPRRVPRPPRPRRHRGPPSQARTPLTWRLIASFFMGLNFGETILELFEWSFQ</sequence>
<proteinExistence type="predicted"/>
<protein>
    <submittedName>
        <fullName evidence="2">Uncharacterized protein</fullName>
    </submittedName>
</protein>
<evidence type="ECO:0000313" key="3">
    <source>
        <dbReference type="Proteomes" id="UP000729402"/>
    </source>
</evidence>
<reference evidence="2" key="1">
    <citation type="journal article" date="2021" name="bioRxiv">
        <title>Whole Genome Assembly and Annotation of Northern Wild Rice, Zizania palustris L., Supports a Whole Genome Duplication in the Zizania Genus.</title>
        <authorList>
            <person name="Haas M."/>
            <person name="Kono T."/>
            <person name="Macchietto M."/>
            <person name="Millas R."/>
            <person name="McGilp L."/>
            <person name="Shao M."/>
            <person name="Duquette J."/>
            <person name="Hirsch C.N."/>
            <person name="Kimball J."/>
        </authorList>
    </citation>
    <scope>NUCLEOTIDE SEQUENCE</scope>
    <source>
        <tissue evidence="2">Fresh leaf tissue</tissue>
    </source>
</reference>
<evidence type="ECO:0000313" key="2">
    <source>
        <dbReference type="EMBL" id="KAG8072020.1"/>
    </source>
</evidence>
<comment type="caution">
    <text evidence="2">The sequence shown here is derived from an EMBL/GenBank/DDBJ whole genome shotgun (WGS) entry which is preliminary data.</text>
</comment>
<feature type="region of interest" description="Disordered" evidence="1">
    <location>
        <begin position="27"/>
        <end position="51"/>
    </location>
</feature>
<dbReference type="Proteomes" id="UP000729402">
    <property type="component" value="Unassembled WGS sequence"/>
</dbReference>
<name>A0A8J5SC05_ZIZPA</name>
<dbReference type="EMBL" id="JAAALK010000283">
    <property type="protein sequence ID" value="KAG8072020.1"/>
    <property type="molecule type" value="Genomic_DNA"/>
</dbReference>